<keyword evidence="1" id="KW-0812">Transmembrane</keyword>
<evidence type="ECO:0000313" key="2">
    <source>
        <dbReference type="EMBL" id="OGL81323.1"/>
    </source>
</evidence>
<feature type="transmembrane region" description="Helical" evidence="1">
    <location>
        <begin position="450"/>
        <end position="467"/>
    </location>
</feature>
<dbReference type="EMBL" id="MGEJ01000007">
    <property type="protein sequence ID" value="OGL81323.1"/>
    <property type="molecule type" value="Genomic_DNA"/>
</dbReference>
<dbReference type="Proteomes" id="UP000176897">
    <property type="component" value="Unassembled WGS sequence"/>
</dbReference>
<comment type="caution">
    <text evidence="2">The sequence shown here is derived from an EMBL/GenBank/DDBJ whole genome shotgun (WGS) entry which is preliminary data.</text>
</comment>
<feature type="transmembrane region" description="Helical" evidence="1">
    <location>
        <begin position="157"/>
        <end position="180"/>
    </location>
</feature>
<feature type="transmembrane region" description="Helical" evidence="1">
    <location>
        <begin position="291"/>
        <end position="309"/>
    </location>
</feature>
<evidence type="ECO:0000313" key="3">
    <source>
        <dbReference type="Proteomes" id="UP000176897"/>
    </source>
</evidence>
<sequence length="480" mass="54988">MEFTSGSTLLEINLYPYLTWAFYGTLLFFSPFFMRKGKRLYTLFLITLIFETAFVIDIGFFVRPSYVIGLILTIRTMARGLMFPWRYALLLTLFVLTGIASIFLNLGLIGAATSGESRATFIRPLIQSSQLIAMIFITITTFTILKKGQYFRHTIRVLHWLSVAVALAALYELAAIYFHLPYLNLNNMVPHYWYPGFGTTFGYIFRARVTFIEPIELNNFQLLGIMSSLVYRILYKVPWRRYWPLLILQLLVLFGTFSRSTILTVSVLTPLFLLLYPRRVKTALGFFADRWIRVLTVGAIILLIVYAGTMTPDEVKQSSLVSQAVLTRLILHKNKYDEIKPWGRARAGDEIQPLVEDRRLAFGVGLGNDANWKGGIGGSYNIYNQIILYTGVIGLGIFFIFISSIMHGLFRNYLRRSTDLDFRKINWIVMLGFTGMLVQRLSFSGLLNDTYLWVAFGLCIYLGYAKGDILQRGDYTEDAI</sequence>
<feature type="transmembrane region" description="Helical" evidence="1">
    <location>
        <begin position="192"/>
        <end position="209"/>
    </location>
</feature>
<proteinExistence type="predicted"/>
<organism evidence="2 3">
    <name type="scientific">Candidatus Uhrbacteria bacterium RIFCSPLOWO2_01_FULL_47_24</name>
    <dbReference type="NCBI Taxonomy" id="1802401"/>
    <lineage>
        <taxon>Bacteria</taxon>
        <taxon>Candidatus Uhriibacteriota</taxon>
    </lineage>
</organism>
<accession>A0A1F7USP1</accession>
<keyword evidence="1" id="KW-1133">Transmembrane helix</keyword>
<feature type="transmembrane region" description="Helical" evidence="1">
    <location>
        <begin position="216"/>
        <end position="234"/>
    </location>
</feature>
<feature type="transmembrane region" description="Helical" evidence="1">
    <location>
        <begin position="386"/>
        <end position="410"/>
    </location>
</feature>
<feature type="transmembrane region" description="Helical" evidence="1">
    <location>
        <begin position="89"/>
        <end position="113"/>
    </location>
</feature>
<gene>
    <name evidence="2" type="ORF">A3B21_00155</name>
</gene>
<feature type="transmembrane region" description="Helical" evidence="1">
    <location>
        <begin position="125"/>
        <end position="145"/>
    </location>
</feature>
<reference evidence="2 3" key="1">
    <citation type="journal article" date="2016" name="Nat. Commun.">
        <title>Thousands of microbial genomes shed light on interconnected biogeochemical processes in an aquifer system.</title>
        <authorList>
            <person name="Anantharaman K."/>
            <person name="Brown C.T."/>
            <person name="Hug L.A."/>
            <person name="Sharon I."/>
            <person name="Castelle C.J."/>
            <person name="Probst A.J."/>
            <person name="Thomas B.C."/>
            <person name="Singh A."/>
            <person name="Wilkins M.J."/>
            <person name="Karaoz U."/>
            <person name="Brodie E.L."/>
            <person name="Williams K.H."/>
            <person name="Hubbard S.S."/>
            <person name="Banfield J.F."/>
        </authorList>
    </citation>
    <scope>NUCLEOTIDE SEQUENCE [LARGE SCALE GENOMIC DNA]</scope>
</reference>
<dbReference type="AlphaFoldDB" id="A0A1F7USP1"/>
<feature type="transmembrane region" description="Helical" evidence="1">
    <location>
        <begin position="14"/>
        <end position="33"/>
    </location>
</feature>
<feature type="transmembrane region" description="Helical" evidence="1">
    <location>
        <begin position="422"/>
        <end position="438"/>
    </location>
</feature>
<feature type="transmembrane region" description="Helical" evidence="1">
    <location>
        <begin position="40"/>
        <end position="60"/>
    </location>
</feature>
<dbReference type="STRING" id="1802401.A3B21_00155"/>
<name>A0A1F7USP1_9BACT</name>
<protein>
    <submittedName>
        <fullName evidence="2">Uncharacterized protein</fullName>
    </submittedName>
</protein>
<keyword evidence="1" id="KW-0472">Membrane</keyword>
<evidence type="ECO:0000256" key="1">
    <source>
        <dbReference type="SAM" id="Phobius"/>
    </source>
</evidence>
<feature type="transmembrane region" description="Helical" evidence="1">
    <location>
        <begin position="246"/>
        <end position="275"/>
    </location>
</feature>